<reference evidence="2" key="1">
    <citation type="submission" date="2020-07" db="EMBL/GenBank/DDBJ databases">
        <title>Clarias magur genome sequencing, assembly and annotation.</title>
        <authorList>
            <person name="Kushwaha B."/>
            <person name="Kumar R."/>
            <person name="Das P."/>
            <person name="Joshi C.G."/>
            <person name="Kumar D."/>
            <person name="Nagpure N.S."/>
            <person name="Pandey M."/>
            <person name="Agarwal S."/>
            <person name="Srivastava S."/>
            <person name="Singh M."/>
            <person name="Sahoo L."/>
            <person name="Jayasankar P."/>
            <person name="Meher P.K."/>
            <person name="Koringa P.G."/>
            <person name="Iquebal M.A."/>
            <person name="Das S.P."/>
            <person name="Bit A."/>
            <person name="Patnaik S."/>
            <person name="Patel N."/>
            <person name="Shah T.M."/>
            <person name="Hinsu A."/>
            <person name="Jena J.K."/>
        </authorList>
    </citation>
    <scope>NUCLEOTIDE SEQUENCE</scope>
    <source>
        <strain evidence="2">CIFAMagur01</strain>
        <tissue evidence="2">Testis</tissue>
    </source>
</reference>
<comment type="caution">
    <text evidence="2">The sequence shown here is derived from an EMBL/GenBank/DDBJ whole genome shotgun (WGS) entry which is preliminary data.</text>
</comment>
<dbReference type="AlphaFoldDB" id="A0A8J4TQA2"/>
<name>A0A8J4TQA2_CLAMG</name>
<feature type="compositionally biased region" description="Polar residues" evidence="1">
    <location>
        <begin position="21"/>
        <end position="31"/>
    </location>
</feature>
<evidence type="ECO:0000256" key="1">
    <source>
        <dbReference type="SAM" id="MobiDB-lite"/>
    </source>
</evidence>
<accession>A0A8J4TQA2</accession>
<evidence type="ECO:0000313" key="3">
    <source>
        <dbReference type="Proteomes" id="UP000727407"/>
    </source>
</evidence>
<gene>
    <name evidence="2" type="ORF">DAT39_021109</name>
</gene>
<organism evidence="2 3">
    <name type="scientific">Clarias magur</name>
    <name type="common">Asian catfish</name>
    <name type="synonym">Macropteronotus magur</name>
    <dbReference type="NCBI Taxonomy" id="1594786"/>
    <lineage>
        <taxon>Eukaryota</taxon>
        <taxon>Metazoa</taxon>
        <taxon>Chordata</taxon>
        <taxon>Craniata</taxon>
        <taxon>Vertebrata</taxon>
        <taxon>Euteleostomi</taxon>
        <taxon>Actinopterygii</taxon>
        <taxon>Neopterygii</taxon>
        <taxon>Teleostei</taxon>
        <taxon>Ostariophysi</taxon>
        <taxon>Siluriformes</taxon>
        <taxon>Clariidae</taxon>
        <taxon>Clarias</taxon>
    </lineage>
</organism>
<sequence>MEKLPPLPPLFGMLFQTYSTRGKSKNTQANPKNGEGIGLYDQEQHRNQKGTELHELEADGTPVFLTISTPDLYHNGPEFF</sequence>
<proteinExistence type="predicted"/>
<protein>
    <submittedName>
        <fullName evidence="2">Uncharacterized protein</fullName>
    </submittedName>
</protein>
<keyword evidence="3" id="KW-1185">Reference proteome</keyword>
<feature type="region of interest" description="Disordered" evidence="1">
    <location>
        <begin position="21"/>
        <end position="51"/>
    </location>
</feature>
<evidence type="ECO:0000313" key="2">
    <source>
        <dbReference type="EMBL" id="KAF5889191.1"/>
    </source>
</evidence>
<feature type="compositionally biased region" description="Basic and acidic residues" evidence="1">
    <location>
        <begin position="42"/>
        <end position="51"/>
    </location>
</feature>
<dbReference type="EMBL" id="QNUK01000849">
    <property type="protein sequence ID" value="KAF5889191.1"/>
    <property type="molecule type" value="Genomic_DNA"/>
</dbReference>
<dbReference type="Proteomes" id="UP000727407">
    <property type="component" value="Unassembled WGS sequence"/>
</dbReference>